<dbReference type="InterPro" id="IPR009075">
    <property type="entry name" value="AcylCo_DH/oxidase_C"/>
</dbReference>
<dbReference type="InterPro" id="IPR046373">
    <property type="entry name" value="Acyl-CoA_Oxase/DH_mid-dom_sf"/>
</dbReference>
<dbReference type="PANTHER" id="PTHR43884">
    <property type="entry name" value="ACYL-COA DEHYDROGENASE"/>
    <property type="match status" value="1"/>
</dbReference>
<dbReference type="CDD" id="cd00567">
    <property type="entry name" value="ACAD"/>
    <property type="match status" value="1"/>
</dbReference>
<comment type="similarity">
    <text evidence="2 6">Belongs to the acyl-CoA dehydrogenase family.</text>
</comment>
<keyword evidence="4 6" id="KW-0274">FAD</keyword>
<keyword evidence="3 6" id="KW-0285">Flavoprotein</keyword>
<dbReference type="InterPro" id="IPR009100">
    <property type="entry name" value="AcylCoA_DH/oxidase_NM_dom_sf"/>
</dbReference>
<evidence type="ECO:0000313" key="10">
    <source>
        <dbReference type="Proteomes" id="UP000301309"/>
    </source>
</evidence>
<dbReference type="PANTHER" id="PTHR43884:SF20">
    <property type="entry name" value="ACYL-COA DEHYDROGENASE FADE28"/>
    <property type="match status" value="1"/>
</dbReference>
<dbReference type="SUPFAM" id="SSF56645">
    <property type="entry name" value="Acyl-CoA dehydrogenase NM domain-like"/>
    <property type="match status" value="1"/>
</dbReference>
<sequence>MVENAVASAAKSARSALSRTTGADFRTRWKALAAEGLLSDAPRPPSGRAAGLGPVTTALAGIEGIGLAGAPAGLCYALASQRFGIQCPLRPVLSQEVRHSLGDVAGGDVLLCHALTEEGGGSDPLSMSTSAERQEDGSYVLTGMKAFVTAAPIADVGLVFARTSADRTPFALSAFLVDLRVPEVKRSDPFRKTALTEVPMGSLTFGGVRLAPDRLVGHEGSGLALLTVTTAWERAMLLSYALGPMRRVLERTVDWCKSREHFGRKMGSSHLVAARVADMALALHRSRELVYRMAARLDAGERPRQLAADAALTKISVAEDYVMFTQQATMLGGVRSFIEDSGLCPDLISPMAASTYAGPNDLLRVTVARELGLPVEN</sequence>
<feature type="domain" description="Acyl-CoA dehydrogenase/oxidase C-terminal" evidence="7">
    <location>
        <begin position="220"/>
        <end position="371"/>
    </location>
</feature>
<dbReference type="InterPro" id="IPR006091">
    <property type="entry name" value="Acyl-CoA_Oxase/DH_mid-dom"/>
</dbReference>
<proteinExistence type="inferred from homology"/>
<dbReference type="InterPro" id="IPR036250">
    <property type="entry name" value="AcylCo_DH-like_C"/>
</dbReference>
<dbReference type="EMBL" id="BJHW01000001">
    <property type="protein sequence ID" value="GDY49694.1"/>
    <property type="molecule type" value="Genomic_DNA"/>
</dbReference>
<reference evidence="9 10" key="1">
    <citation type="journal article" date="2020" name="Int. J. Syst. Evol. Microbiol.">
        <title>Reclassification of Streptomyces castelarensis and Streptomyces sporoclivatus as later heterotypic synonyms of Streptomyces antimycoticus.</title>
        <authorList>
            <person name="Komaki H."/>
            <person name="Tamura T."/>
        </authorList>
    </citation>
    <scope>NUCLEOTIDE SEQUENCE [LARGE SCALE GENOMIC DNA]</scope>
    <source>
        <strain evidence="9 10">NBRC 13459</strain>
    </source>
</reference>
<protein>
    <submittedName>
        <fullName evidence="9">Acyl-CoA dehydrogenase</fullName>
    </submittedName>
</protein>
<dbReference type="Gene3D" id="1.20.140.10">
    <property type="entry name" value="Butyryl-CoA Dehydrogenase, subunit A, domain 3"/>
    <property type="match status" value="1"/>
</dbReference>
<dbReference type="AlphaFoldDB" id="A0A4D4KNB5"/>
<accession>A0A4D4KNB5</accession>
<name>A0A4D4KNB5_STRVO</name>
<dbReference type="Pfam" id="PF00441">
    <property type="entry name" value="Acyl-CoA_dh_1"/>
    <property type="match status" value="1"/>
</dbReference>
<dbReference type="SUPFAM" id="SSF47203">
    <property type="entry name" value="Acyl-CoA dehydrogenase C-terminal domain-like"/>
    <property type="match status" value="1"/>
</dbReference>
<feature type="domain" description="Acyl-CoA oxidase/dehydrogenase middle" evidence="8">
    <location>
        <begin position="112"/>
        <end position="206"/>
    </location>
</feature>
<keyword evidence="10" id="KW-1185">Reference proteome</keyword>
<dbReference type="Proteomes" id="UP000301309">
    <property type="component" value="Unassembled WGS sequence"/>
</dbReference>
<evidence type="ECO:0000256" key="3">
    <source>
        <dbReference type="ARBA" id="ARBA00022630"/>
    </source>
</evidence>
<evidence type="ECO:0000259" key="8">
    <source>
        <dbReference type="Pfam" id="PF02770"/>
    </source>
</evidence>
<dbReference type="InterPro" id="IPR006089">
    <property type="entry name" value="Acyl-CoA_DH_CS"/>
</dbReference>
<dbReference type="Pfam" id="PF02770">
    <property type="entry name" value="Acyl-CoA_dh_M"/>
    <property type="match status" value="1"/>
</dbReference>
<comment type="cofactor">
    <cofactor evidence="1 6">
        <name>FAD</name>
        <dbReference type="ChEBI" id="CHEBI:57692"/>
    </cofactor>
</comment>
<evidence type="ECO:0000256" key="2">
    <source>
        <dbReference type="ARBA" id="ARBA00009347"/>
    </source>
</evidence>
<evidence type="ECO:0000256" key="5">
    <source>
        <dbReference type="ARBA" id="ARBA00023002"/>
    </source>
</evidence>
<dbReference type="Gene3D" id="2.40.110.10">
    <property type="entry name" value="Butyryl-CoA Dehydrogenase, subunit A, domain 2"/>
    <property type="match status" value="1"/>
</dbReference>
<evidence type="ECO:0000256" key="6">
    <source>
        <dbReference type="RuleBase" id="RU362125"/>
    </source>
</evidence>
<evidence type="ECO:0000256" key="4">
    <source>
        <dbReference type="ARBA" id="ARBA00022827"/>
    </source>
</evidence>
<organism evidence="9 10">
    <name type="scientific">Streptomyces violaceusniger</name>
    <dbReference type="NCBI Taxonomy" id="68280"/>
    <lineage>
        <taxon>Bacteria</taxon>
        <taxon>Bacillati</taxon>
        <taxon>Actinomycetota</taxon>
        <taxon>Actinomycetes</taxon>
        <taxon>Kitasatosporales</taxon>
        <taxon>Streptomycetaceae</taxon>
        <taxon>Streptomyces</taxon>
        <taxon>Streptomyces violaceusniger group</taxon>
    </lineage>
</organism>
<dbReference type="GO" id="GO:0003995">
    <property type="term" value="F:acyl-CoA dehydrogenase activity"/>
    <property type="evidence" value="ECO:0007669"/>
    <property type="project" value="InterPro"/>
</dbReference>
<dbReference type="PROSITE" id="PS00072">
    <property type="entry name" value="ACYL_COA_DH_1"/>
    <property type="match status" value="1"/>
</dbReference>
<evidence type="ECO:0000256" key="1">
    <source>
        <dbReference type="ARBA" id="ARBA00001974"/>
    </source>
</evidence>
<gene>
    <name evidence="9" type="ORF">SVIO_003170</name>
</gene>
<evidence type="ECO:0000313" key="9">
    <source>
        <dbReference type="EMBL" id="GDY49694.1"/>
    </source>
</evidence>
<comment type="caution">
    <text evidence="9">The sequence shown here is derived from an EMBL/GenBank/DDBJ whole genome shotgun (WGS) entry which is preliminary data.</text>
</comment>
<evidence type="ECO:0000259" key="7">
    <source>
        <dbReference type="Pfam" id="PF00441"/>
    </source>
</evidence>
<keyword evidence="5 6" id="KW-0560">Oxidoreductase</keyword>